<dbReference type="EMBL" id="LAZR01021042">
    <property type="protein sequence ID" value="KKL86677.1"/>
    <property type="molecule type" value="Genomic_DNA"/>
</dbReference>
<sequence>MRQTLVGVSGFAGAGKDYVADILIEKTKRHARVVKVPWAQGVRDEILAELGIQLPRQAPDLYAKPTSPAVRRLLQWWGTEFRRAEDPEYWIKWGLRSAQRSRADVVFFTDTRFQNEVDAITTVGGIIINVTASEKARVDRIGVTPKHASEDLAAYLPFDVRINNEIGEPNTDLAYAMIRAIVRGEL</sequence>
<name>A0A0F9IH29_9ZZZZ</name>
<organism evidence="1">
    <name type="scientific">marine sediment metagenome</name>
    <dbReference type="NCBI Taxonomy" id="412755"/>
    <lineage>
        <taxon>unclassified sequences</taxon>
        <taxon>metagenomes</taxon>
        <taxon>ecological metagenomes</taxon>
    </lineage>
</organism>
<gene>
    <name evidence="1" type="ORF">LCGC14_1942340</name>
</gene>
<protein>
    <recommendedName>
        <fullName evidence="2">Deoxynucleotide monophosphate kinase</fullName>
    </recommendedName>
</protein>
<evidence type="ECO:0008006" key="2">
    <source>
        <dbReference type="Google" id="ProtNLM"/>
    </source>
</evidence>
<reference evidence="1" key="1">
    <citation type="journal article" date="2015" name="Nature">
        <title>Complex archaea that bridge the gap between prokaryotes and eukaryotes.</title>
        <authorList>
            <person name="Spang A."/>
            <person name="Saw J.H."/>
            <person name="Jorgensen S.L."/>
            <person name="Zaremba-Niedzwiedzka K."/>
            <person name="Martijn J."/>
            <person name="Lind A.E."/>
            <person name="van Eijk R."/>
            <person name="Schleper C."/>
            <person name="Guy L."/>
            <person name="Ettema T.J."/>
        </authorList>
    </citation>
    <scope>NUCLEOTIDE SEQUENCE</scope>
</reference>
<dbReference type="Gene3D" id="3.40.50.300">
    <property type="entry name" value="P-loop containing nucleotide triphosphate hydrolases"/>
    <property type="match status" value="1"/>
</dbReference>
<dbReference type="InterPro" id="IPR027417">
    <property type="entry name" value="P-loop_NTPase"/>
</dbReference>
<comment type="caution">
    <text evidence="1">The sequence shown here is derived from an EMBL/GenBank/DDBJ whole genome shotgun (WGS) entry which is preliminary data.</text>
</comment>
<dbReference type="AlphaFoldDB" id="A0A0F9IH29"/>
<accession>A0A0F9IH29</accession>
<proteinExistence type="predicted"/>
<evidence type="ECO:0000313" key="1">
    <source>
        <dbReference type="EMBL" id="KKL86677.1"/>
    </source>
</evidence>